<gene>
    <name evidence="1" type="ORF">GCM10011575_08490</name>
</gene>
<name>A0A917W238_9ACTN</name>
<proteinExistence type="predicted"/>
<dbReference type="RefSeq" id="WP_188893943.1">
    <property type="nucleotide sequence ID" value="NZ_BMMZ01000002.1"/>
</dbReference>
<protein>
    <submittedName>
        <fullName evidence="1">Uncharacterized protein</fullName>
    </submittedName>
</protein>
<sequence length="248" mass="29435">MRNLIWQFHVDTKRPYDGVHRKRMAMASVETVAFYAMKHGVEYELGAHPRWWGRGYHGGPAMERFQLLDERFDDYDQILYLDTDILISPEAPDIFQEHSDATIAGIRQMHQRDGTLLEDGWLGREFPDPDRYRTNYVNGAILLLSRDFRQYLRGVLSVDDIQIDKGKSWDRDRLDVRWPVYDQSMVSYWLAMSPFSLTPLDRSWVKGPYFYNHGGQKTDEKLKRYFRRYDELRQQWIPQGYPGVAADQ</sequence>
<reference evidence="1" key="2">
    <citation type="submission" date="2020-09" db="EMBL/GenBank/DDBJ databases">
        <authorList>
            <person name="Sun Q."/>
            <person name="Zhou Y."/>
        </authorList>
    </citation>
    <scope>NUCLEOTIDE SEQUENCE</scope>
    <source>
        <strain evidence="1">CGMCC 4.7306</strain>
    </source>
</reference>
<evidence type="ECO:0000313" key="1">
    <source>
        <dbReference type="EMBL" id="GGL52428.1"/>
    </source>
</evidence>
<dbReference type="InterPro" id="IPR029044">
    <property type="entry name" value="Nucleotide-diphossugar_trans"/>
</dbReference>
<organism evidence="1 2">
    <name type="scientific">Microlunatus endophyticus</name>
    <dbReference type="NCBI Taxonomy" id="1716077"/>
    <lineage>
        <taxon>Bacteria</taxon>
        <taxon>Bacillati</taxon>
        <taxon>Actinomycetota</taxon>
        <taxon>Actinomycetes</taxon>
        <taxon>Propionibacteriales</taxon>
        <taxon>Propionibacteriaceae</taxon>
        <taxon>Microlunatus</taxon>
    </lineage>
</organism>
<reference evidence="1" key="1">
    <citation type="journal article" date="2014" name="Int. J. Syst. Evol. Microbiol.">
        <title>Complete genome sequence of Corynebacterium casei LMG S-19264T (=DSM 44701T), isolated from a smear-ripened cheese.</title>
        <authorList>
            <consortium name="US DOE Joint Genome Institute (JGI-PGF)"/>
            <person name="Walter F."/>
            <person name="Albersmeier A."/>
            <person name="Kalinowski J."/>
            <person name="Ruckert C."/>
        </authorList>
    </citation>
    <scope>NUCLEOTIDE SEQUENCE</scope>
    <source>
        <strain evidence="1">CGMCC 4.7306</strain>
    </source>
</reference>
<dbReference type="EMBL" id="BMMZ01000002">
    <property type="protein sequence ID" value="GGL52428.1"/>
    <property type="molecule type" value="Genomic_DNA"/>
</dbReference>
<dbReference type="Gene3D" id="3.90.550.10">
    <property type="entry name" value="Spore Coat Polysaccharide Biosynthesis Protein SpsA, Chain A"/>
    <property type="match status" value="1"/>
</dbReference>
<keyword evidence="2" id="KW-1185">Reference proteome</keyword>
<dbReference type="Proteomes" id="UP000613840">
    <property type="component" value="Unassembled WGS sequence"/>
</dbReference>
<dbReference type="AlphaFoldDB" id="A0A917W238"/>
<evidence type="ECO:0000313" key="2">
    <source>
        <dbReference type="Proteomes" id="UP000613840"/>
    </source>
</evidence>
<comment type="caution">
    <text evidence="1">The sequence shown here is derived from an EMBL/GenBank/DDBJ whole genome shotgun (WGS) entry which is preliminary data.</text>
</comment>
<accession>A0A917W238</accession>